<gene>
    <name evidence="1" type="ORF">ADM99_10185</name>
</gene>
<dbReference type="PANTHER" id="PTHR37523">
    <property type="entry name" value="METALLOPHOSPHOESTERASE"/>
    <property type="match status" value="1"/>
</dbReference>
<sequence length="322" mass="36398">MTSFRAARKLTKLFFATDVHGSEICWKKFISAGKFYEADVLILGGDMTGKAIVPIIENGHGTFRSVLLEQESILHGEDEVKEMEKRIRSRGYYPYRTTREEVAEFEKKPDLINPIFIKLVLKTAEEWLDYACEKLKGTGIRCFIAPGNDDMFELDDLVKSCKQVEHCEGRVVQIDDHHEMISSGWTNPTPWHTFRESTEEDLADRLTAMTAQVNNMQNCIFNLHVPPYNSGLDEAPELTKDLRPKLAGNLLTPVGSKAVRETFEKHQPLLGLHGHIHECKATTRIGRTLCINPGSMYEQGFLSGALVVLEKNKIKSFVLTNG</sequence>
<evidence type="ECO:0008006" key="3">
    <source>
        <dbReference type="Google" id="ProtNLM"/>
    </source>
</evidence>
<name>A0A0P6WYU5_9CHLR</name>
<dbReference type="EMBL" id="LGCK01000010">
    <property type="protein sequence ID" value="KPL71793.1"/>
    <property type="molecule type" value="Genomic_DNA"/>
</dbReference>
<dbReference type="Gene3D" id="3.60.21.10">
    <property type="match status" value="1"/>
</dbReference>
<evidence type="ECO:0000313" key="1">
    <source>
        <dbReference type="EMBL" id="KPL71793.1"/>
    </source>
</evidence>
<dbReference type="AlphaFoldDB" id="A0A0P6WYU5"/>
<dbReference type="Proteomes" id="UP000050430">
    <property type="component" value="Unassembled WGS sequence"/>
</dbReference>
<protein>
    <recommendedName>
        <fullName evidence="3">Metallophosphoesterase</fullName>
    </recommendedName>
</protein>
<dbReference type="STRING" id="229920.ADM99_10185"/>
<accession>A0A0P6WYU5</accession>
<dbReference type="SUPFAM" id="SSF56300">
    <property type="entry name" value="Metallo-dependent phosphatases"/>
    <property type="match status" value="1"/>
</dbReference>
<keyword evidence="2" id="KW-1185">Reference proteome</keyword>
<organism evidence="1 2">
    <name type="scientific">Leptolinea tardivitalis</name>
    <dbReference type="NCBI Taxonomy" id="229920"/>
    <lineage>
        <taxon>Bacteria</taxon>
        <taxon>Bacillati</taxon>
        <taxon>Chloroflexota</taxon>
        <taxon>Anaerolineae</taxon>
        <taxon>Anaerolineales</taxon>
        <taxon>Anaerolineaceae</taxon>
        <taxon>Leptolinea</taxon>
    </lineage>
</organism>
<comment type="caution">
    <text evidence="1">The sequence shown here is derived from an EMBL/GenBank/DDBJ whole genome shotgun (WGS) entry which is preliminary data.</text>
</comment>
<dbReference type="InterPro" id="IPR029052">
    <property type="entry name" value="Metallo-depent_PP-like"/>
</dbReference>
<evidence type="ECO:0000313" key="2">
    <source>
        <dbReference type="Proteomes" id="UP000050430"/>
    </source>
</evidence>
<reference evidence="1 2" key="1">
    <citation type="submission" date="2015-07" db="EMBL/GenBank/DDBJ databases">
        <title>Genome sequence of Leptolinea tardivitalis DSM 16556.</title>
        <authorList>
            <person name="Hemp J."/>
            <person name="Ward L.M."/>
            <person name="Pace L.A."/>
            <person name="Fischer W.W."/>
        </authorList>
    </citation>
    <scope>NUCLEOTIDE SEQUENCE [LARGE SCALE GENOMIC DNA]</scope>
    <source>
        <strain evidence="1 2">YMTK-2</strain>
    </source>
</reference>
<dbReference type="PANTHER" id="PTHR37523:SF1">
    <property type="entry name" value="CALCINEURIN-LIKE PHOSPHOESTERASE DOMAIN-CONTAINING PROTEIN"/>
    <property type="match status" value="1"/>
</dbReference>
<proteinExistence type="predicted"/>